<reference evidence="1" key="1">
    <citation type="submission" date="2016-06" db="UniProtKB">
        <authorList>
            <consortium name="WormBaseParasite"/>
        </authorList>
    </citation>
    <scope>IDENTIFICATION</scope>
</reference>
<dbReference type="WBParaSite" id="GPUH_0000098901-mRNA-1">
    <property type="protein sequence ID" value="GPUH_0000098901-mRNA-1"/>
    <property type="gene ID" value="GPUH_0000098901"/>
</dbReference>
<sequence>LQGFLGCMIDEPLQFEDYCYQWIPLFKMNDNTSETFDSDLCEKRYSRRHSIAVESEKEWQWLMEQITNAMLEAKQANMTELYLILGGVMRNGNMEPTMRFEKNLKFVKIQNDNSPCSRYALVAESIEDTGYSIGMLKMKPIGLR</sequence>
<proteinExistence type="predicted"/>
<evidence type="ECO:0000313" key="1">
    <source>
        <dbReference type="WBParaSite" id="GPUH_0000098901-mRNA-1"/>
    </source>
</evidence>
<protein>
    <submittedName>
        <fullName evidence="1">Sin3 protein</fullName>
    </submittedName>
</protein>
<dbReference type="AlphaFoldDB" id="A0A183CWZ8"/>
<organism evidence="1">
    <name type="scientific">Gongylonema pulchrum</name>
    <dbReference type="NCBI Taxonomy" id="637853"/>
    <lineage>
        <taxon>Eukaryota</taxon>
        <taxon>Metazoa</taxon>
        <taxon>Ecdysozoa</taxon>
        <taxon>Nematoda</taxon>
        <taxon>Chromadorea</taxon>
        <taxon>Rhabditida</taxon>
        <taxon>Spirurina</taxon>
        <taxon>Spiruromorpha</taxon>
        <taxon>Spiruroidea</taxon>
        <taxon>Gongylonematidae</taxon>
        <taxon>Gongylonema</taxon>
    </lineage>
</organism>
<accession>A0A183CWZ8</accession>
<name>A0A183CWZ8_9BILA</name>